<dbReference type="EMBL" id="VDFG01001118">
    <property type="protein sequence ID" value="MBA4467036.1"/>
    <property type="molecule type" value="Genomic_DNA"/>
</dbReference>
<dbReference type="Proteomes" id="UP000538075">
    <property type="component" value="Unassembled WGS sequence"/>
</dbReference>
<organism evidence="1 2">
    <name type="scientific">Cylindrospermopsis raciborskii CS-506_A</name>
    <dbReference type="NCBI Taxonomy" id="2585140"/>
    <lineage>
        <taxon>Bacteria</taxon>
        <taxon>Bacillati</taxon>
        <taxon>Cyanobacteriota</taxon>
        <taxon>Cyanophyceae</taxon>
        <taxon>Nostocales</taxon>
        <taxon>Aphanizomenonaceae</taxon>
        <taxon>Cylindrospermopsis</taxon>
    </lineage>
</organism>
<evidence type="ECO:0000313" key="1">
    <source>
        <dbReference type="EMBL" id="MBA4467036.1"/>
    </source>
</evidence>
<dbReference type="AlphaFoldDB" id="A0A838WN86"/>
<evidence type="ECO:0000313" key="2">
    <source>
        <dbReference type="Proteomes" id="UP000538075"/>
    </source>
</evidence>
<reference evidence="1 2" key="1">
    <citation type="journal article" date="2020" name="J. Appl. Phycol.">
        <title>Morphological changes and genome evolution in Raphidiopsis raciborskii CS-506 after 23 years in culture.</title>
        <authorList>
            <person name="Willis A."/>
            <person name="Bent S.J."/>
            <person name="Jameson I.D."/>
        </authorList>
    </citation>
    <scope>NUCLEOTIDE SEQUENCE [LARGE SCALE GENOMIC DNA]</scope>
    <source>
        <strain evidence="1 2">CS-506_A</strain>
    </source>
</reference>
<sequence>MHFLINELSFTGQAINNYESTDKLMKNIYEIIQEIMVIQNGHPIQTHSSFAAQKVSPELTVKGWIYSRINSDQSDNKKIASLLVRLLTKGPFVDTQELLTNCKCYYNRTILKL</sequence>
<gene>
    <name evidence="1" type="ORF">FHK98_17255</name>
</gene>
<accession>A0A838WN86</accession>
<comment type="caution">
    <text evidence="1">The sequence shown here is derived from an EMBL/GenBank/DDBJ whole genome shotgun (WGS) entry which is preliminary data.</text>
</comment>
<proteinExistence type="predicted"/>
<name>A0A838WN86_9CYAN</name>
<protein>
    <submittedName>
        <fullName evidence="1">Uncharacterized protein</fullName>
    </submittedName>
</protein>